<keyword evidence="1" id="KW-0805">Transcription regulation</keyword>
<dbReference type="Proteomes" id="UP000053370">
    <property type="component" value="Unassembled WGS sequence"/>
</dbReference>
<dbReference type="PANTHER" id="PTHR33154">
    <property type="entry name" value="TRANSCRIPTIONAL REGULATOR, ARSR FAMILY"/>
    <property type="match status" value="1"/>
</dbReference>
<dbReference type="Pfam" id="PF01022">
    <property type="entry name" value="HTH_5"/>
    <property type="match status" value="1"/>
</dbReference>
<evidence type="ECO:0000256" key="2">
    <source>
        <dbReference type="ARBA" id="ARBA00023125"/>
    </source>
</evidence>
<dbReference type="SMART" id="SM00418">
    <property type="entry name" value="HTH_ARSR"/>
    <property type="match status" value="1"/>
</dbReference>
<evidence type="ECO:0000313" key="5">
    <source>
        <dbReference type="EMBL" id="GAP39728.1"/>
    </source>
</evidence>
<dbReference type="InterPro" id="IPR036388">
    <property type="entry name" value="WH-like_DNA-bd_sf"/>
</dbReference>
<dbReference type="PRINTS" id="PR00778">
    <property type="entry name" value="HTHARSR"/>
</dbReference>
<dbReference type="InterPro" id="IPR036390">
    <property type="entry name" value="WH_DNA-bd_sf"/>
</dbReference>
<feature type="domain" description="HTH arsR-type" evidence="4">
    <location>
        <begin position="1"/>
        <end position="98"/>
    </location>
</feature>
<evidence type="ECO:0000256" key="3">
    <source>
        <dbReference type="ARBA" id="ARBA00023163"/>
    </source>
</evidence>
<keyword evidence="2 5" id="KW-0238">DNA-binding</keyword>
<proteinExistence type="predicted"/>
<dbReference type="PROSITE" id="PS50987">
    <property type="entry name" value="HTH_ARSR_2"/>
    <property type="match status" value="1"/>
</dbReference>
<dbReference type="PATRIC" id="fig|1678840.3.peg.818"/>
<evidence type="ECO:0000259" key="4">
    <source>
        <dbReference type="PROSITE" id="PS50987"/>
    </source>
</evidence>
<accession>A0A0K8PAQ1</accession>
<dbReference type="PANTHER" id="PTHR33154:SF18">
    <property type="entry name" value="ARSENICAL RESISTANCE OPERON REPRESSOR"/>
    <property type="match status" value="1"/>
</dbReference>
<dbReference type="CDD" id="cd00090">
    <property type="entry name" value="HTH_ARSR"/>
    <property type="match status" value="1"/>
</dbReference>
<evidence type="ECO:0000313" key="6">
    <source>
        <dbReference type="Proteomes" id="UP000053370"/>
    </source>
</evidence>
<organism evidence="5">
    <name type="scientific">Flexilinea flocculi</name>
    <dbReference type="NCBI Taxonomy" id="1678840"/>
    <lineage>
        <taxon>Bacteria</taxon>
        <taxon>Bacillati</taxon>
        <taxon>Chloroflexota</taxon>
        <taxon>Anaerolineae</taxon>
        <taxon>Anaerolineales</taxon>
        <taxon>Anaerolineaceae</taxon>
        <taxon>Flexilinea</taxon>
    </lineage>
</organism>
<dbReference type="GO" id="GO:0003700">
    <property type="term" value="F:DNA-binding transcription factor activity"/>
    <property type="evidence" value="ECO:0007669"/>
    <property type="project" value="InterPro"/>
</dbReference>
<protein>
    <submittedName>
        <fullName evidence="5">DNA-binding transcriptional regulator, ArsR family</fullName>
    </submittedName>
</protein>
<dbReference type="InterPro" id="IPR001845">
    <property type="entry name" value="HTH_ArsR_DNA-bd_dom"/>
</dbReference>
<sequence>MIEEIYIEKSKILKAIADPKRLKIITMISNSELCACKILEEFQITQPTLSHDMKVLCDAGVVRARKEGKWMHYSLNTDCIHDFKNFLNAIICTNSDSEC</sequence>
<dbReference type="InterPro" id="IPR051081">
    <property type="entry name" value="HTH_MetalResp_TranReg"/>
</dbReference>
<dbReference type="RefSeq" id="WP_062278410.1">
    <property type="nucleotide sequence ID" value="NZ_DF968180.1"/>
</dbReference>
<dbReference type="SUPFAM" id="SSF46785">
    <property type="entry name" value="Winged helix' DNA-binding domain"/>
    <property type="match status" value="1"/>
</dbReference>
<gene>
    <name evidence="5" type="ORF">ATC1_12263</name>
</gene>
<evidence type="ECO:0000256" key="1">
    <source>
        <dbReference type="ARBA" id="ARBA00023015"/>
    </source>
</evidence>
<dbReference type="NCBIfam" id="NF033788">
    <property type="entry name" value="HTH_metalloreg"/>
    <property type="match status" value="1"/>
</dbReference>
<reference evidence="5" key="1">
    <citation type="journal article" date="2015" name="Genome Announc.">
        <title>Draft Genome Sequence of Anaerolineae Strain TC1, a Novel Isolate from a Methanogenic Wastewater Treatment System.</title>
        <authorList>
            <person name="Matsuura N."/>
            <person name="Tourlousse D.M."/>
            <person name="Sun L."/>
            <person name="Toyonaga M."/>
            <person name="Kuroda K."/>
            <person name="Ohashi A."/>
            <person name="Cruz R."/>
            <person name="Yamaguchi T."/>
            <person name="Sekiguchi Y."/>
        </authorList>
    </citation>
    <scope>NUCLEOTIDE SEQUENCE [LARGE SCALE GENOMIC DNA]</scope>
    <source>
        <strain evidence="5">TC1</strain>
    </source>
</reference>
<keyword evidence="3" id="KW-0804">Transcription</keyword>
<dbReference type="AlphaFoldDB" id="A0A0K8PAQ1"/>
<name>A0A0K8PAQ1_9CHLR</name>
<dbReference type="Gene3D" id="1.10.10.10">
    <property type="entry name" value="Winged helix-like DNA-binding domain superfamily/Winged helix DNA-binding domain"/>
    <property type="match status" value="1"/>
</dbReference>
<dbReference type="OrthoDB" id="9798835at2"/>
<dbReference type="InterPro" id="IPR011991">
    <property type="entry name" value="ArsR-like_HTH"/>
</dbReference>
<dbReference type="GO" id="GO:0003677">
    <property type="term" value="F:DNA binding"/>
    <property type="evidence" value="ECO:0007669"/>
    <property type="project" value="UniProtKB-KW"/>
</dbReference>
<dbReference type="STRING" id="1678840.ATC1_12263"/>
<keyword evidence="6" id="KW-1185">Reference proteome</keyword>
<dbReference type="EMBL" id="DF968180">
    <property type="protein sequence ID" value="GAP39728.1"/>
    <property type="molecule type" value="Genomic_DNA"/>
</dbReference>